<dbReference type="EMBL" id="PDLO01000006">
    <property type="protein sequence ID" value="PHK97865.1"/>
    <property type="molecule type" value="Genomic_DNA"/>
</dbReference>
<name>A0A2G0CD33_9BACT</name>
<dbReference type="Gene3D" id="3.40.30.10">
    <property type="entry name" value="Glutaredoxin"/>
    <property type="match status" value="1"/>
</dbReference>
<dbReference type="OrthoDB" id="9809746at2"/>
<feature type="domain" description="Thioredoxin" evidence="2">
    <location>
        <begin position="9"/>
        <end position="165"/>
    </location>
</feature>
<dbReference type="AlphaFoldDB" id="A0A2G0CD33"/>
<dbReference type="SUPFAM" id="SSF52833">
    <property type="entry name" value="Thioredoxin-like"/>
    <property type="match status" value="1"/>
</dbReference>
<proteinExistence type="predicted"/>
<dbReference type="PANTHER" id="PTHR43640">
    <property type="entry name" value="OS07G0260300 PROTEIN"/>
    <property type="match status" value="1"/>
</dbReference>
<accession>A0A2G0CD33</accession>
<dbReference type="InterPro" id="IPR013766">
    <property type="entry name" value="Thioredoxin_domain"/>
</dbReference>
<dbReference type="PROSITE" id="PS51352">
    <property type="entry name" value="THIOREDOXIN_2"/>
    <property type="match status" value="1"/>
</dbReference>
<dbReference type="RefSeq" id="WP_099107139.1">
    <property type="nucleotide sequence ID" value="NZ_JAATJF010000003.1"/>
</dbReference>
<dbReference type="GO" id="GO:0016491">
    <property type="term" value="F:oxidoreductase activity"/>
    <property type="evidence" value="ECO:0007669"/>
    <property type="project" value="InterPro"/>
</dbReference>
<dbReference type="InterPro" id="IPR036249">
    <property type="entry name" value="Thioredoxin-like_sf"/>
</dbReference>
<feature type="region of interest" description="Disordered" evidence="1">
    <location>
        <begin position="166"/>
        <end position="185"/>
    </location>
</feature>
<keyword evidence="4" id="KW-1185">Reference proteome</keyword>
<dbReference type="InterPro" id="IPR047262">
    <property type="entry name" value="PRX-like1"/>
</dbReference>
<evidence type="ECO:0000313" key="4">
    <source>
        <dbReference type="Proteomes" id="UP000226437"/>
    </source>
</evidence>
<evidence type="ECO:0000256" key="1">
    <source>
        <dbReference type="SAM" id="MobiDB-lite"/>
    </source>
</evidence>
<dbReference type="CDD" id="cd02969">
    <property type="entry name" value="PRX_like1"/>
    <property type="match status" value="1"/>
</dbReference>
<organism evidence="3 4">
    <name type="scientific">Neolewinella marina</name>
    <dbReference type="NCBI Taxonomy" id="438751"/>
    <lineage>
        <taxon>Bacteria</taxon>
        <taxon>Pseudomonadati</taxon>
        <taxon>Bacteroidota</taxon>
        <taxon>Saprospiria</taxon>
        <taxon>Saprospirales</taxon>
        <taxon>Lewinellaceae</taxon>
        <taxon>Neolewinella</taxon>
    </lineage>
</organism>
<comment type="caution">
    <text evidence="3">The sequence shown here is derived from an EMBL/GenBank/DDBJ whole genome shotgun (WGS) entry which is preliminary data.</text>
</comment>
<dbReference type="Proteomes" id="UP000226437">
    <property type="component" value="Unassembled WGS sequence"/>
</dbReference>
<dbReference type="Pfam" id="PF00578">
    <property type="entry name" value="AhpC-TSA"/>
    <property type="match status" value="1"/>
</dbReference>
<dbReference type="GO" id="GO:0016209">
    <property type="term" value="F:antioxidant activity"/>
    <property type="evidence" value="ECO:0007669"/>
    <property type="project" value="InterPro"/>
</dbReference>
<protein>
    <submittedName>
        <fullName evidence="3">Thioredoxin family protein</fullName>
    </submittedName>
</protein>
<gene>
    <name evidence="3" type="ORF">CGL56_13710</name>
</gene>
<reference evidence="3 4" key="1">
    <citation type="submission" date="2017-10" db="EMBL/GenBank/DDBJ databases">
        <title>The draft genome sequence of Lewinella marina KCTC 32374.</title>
        <authorList>
            <person name="Wang K."/>
        </authorList>
    </citation>
    <scope>NUCLEOTIDE SEQUENCE [LARGE SCALE GENOMIC DNA]</scope>
    <source>
        <strain evidence="3 4">MKG-38</strain>
    </source>
</reference>
<dbReference type="InterPro" id="IPR000866">
    <property type="entry name" value="AhpC/TSA"/>
</dbReference>
<dbReference type="PANTHER" id="PTHR43640:SF1">
    <property type="entry name" value="THIOREDOXIN-DEPENDENT PEROXIREDOXIN"/>
    <property type="match status" value="1"/>
</dbReference>
<evidence type="ECO:0000313" key="3">
    <source>
        <dbReference type="EMBL" id="PHK97865.1"/>
    </source>
</evidence>
<sequence>MALTESTMVNIGTPAPDFNLTDTMSGAKLNYDDVKGSKGTLVYFICNHCPYVIHTIEELVDVANDYEERGIGAVAISSNDVEKYPVDSPDNMEAFALNNLFTFPYLYDETQEVARAYDAACTPDIYLFDGQGKLYYRGRLDDSRPRSGKPVTGTDLRAALDDLLAGKPSPEKQYPSAGCGIKWKE</sequence>
<evidence type="ECO:0000259" key="2">
    <source>
        <dbReference type="PROSITE" id="PS51352"/>
    </source>
</evidence>